<dbReference type="EMBL" id="UFQT01000045">
    <property type="protein sequence ID" value="SSX18819.1"/>
    <property type="molecule type" value="Genomic_DNA"/>
</dbReference>
<sequence>MIIEPYSVVLEVSFGFENDSNARRHKRIKNKTRGEKRMATPFNDENPQYWRFEDDKLIPVIQQIEPDEGYCSNEESESDSDSDKTDKKFKFDFMNTHFLIMMHKISVIFIND</sequence>
<dbReference type="VEuPathDB" id="VectorBase:CSON010960"/>
<evidence type="ECO:0000313" key="1">
    <source>
        <dbReference type="EMBL" id="SSW98433.1"/>
    </source>
</evidence>
<name>A0A336LQI9_CULSO</name>
<gene>
    <name evidence="2" type="primary">CSON010960</name>
</gene>
<dbReference type="AlphaFoldDB" id="A0A336LQI9"/>
<dbReference type="EMBL" id="UFQS01000045">
    <property type="protein sequence ID" value="SSW98433.1"/>
    <property type="molecule type" value="Genomic_DNA"/>
</dbReference>
<reference evidence="2" key="2">
    <citation type="submission" date="2018-07" db="EMBL/GenBank/DDBJ databases">
        <authorList>
            <person name="Quirk P.G."/>
            <person name="Krulwich T.A."/>
        </authorList>
    </citation>
    <scope>NUCLEOTIDE SEQUENCE</scope>
</reference>
<reference evidence="1" key="1">
    <citation type="submission" date="2018-04" db="EMBL/GenBank/DDBJ databases">
        <authorList>
            <person name="Go L.Y."/>
            <person name="Mitchell J.A."/>
        </authorList>
    </citation>
    <scope>NUCLEOTIDE SEQUENCE</scope>
    <source>
        <tissue evidence="1">Whole organism</tissue>
    </source>
</reference>
<proteinExistence type="predicted"/>
<protein>
    <submittedName>
        <fullName evidence="2">CSON010960 protein</fullName>
    </submittedName>
</protein>
<organism evidence="2">
    <name type="scientific">Culicoides sonorensis</name>
    <name type="common">Biting midge</name>
    <dbReference type="NCBI Taxonomy" id="179676"/>
    <lineage>
        <taxon>Eukaryota</taxon>
        <taxon>Metazoa</taxon>
        <taxon>Ecdysozoa</taxon>
        <taxon>Arthropoda</taxon>
        <taxon>Hexapoda</taxon>
        <taxon>Insecta</taxon>
        <taxon>Pterygota</taxon>
        <taxon>Neoptera</taxon>
        <taxon>Endopterygota</taxon>
        <taxon>Diptera</taxon>
        <taxon>Nematocera</taxon>
        <taxon>Chironomoidea</taxon>
        <taxon>Ceratopogonidae</taxon>
        <taxon>Ceratopogoninae</taxon>
        <taxon>Culicoides</taxon>
        <taxon>Monoculicoides</taxon>
    </lineage>
</organism>
<evidence type="ECO:0000313" key="2">
    <source>
        <dbReference type="EMBL" id="SSX18819.1"/>
    </source>
</evidence>
<accession>A0A336LQI9</accession>